<dbReference type="Pfam" id="PF10602">
    <property type="entry name" value="RPN7"/>
    <property type="match status" value="1"/>
</dbReference>
<dbReference type="PANTHER" id="PTHR14145:SF2">
    <property type="entry name" value="COP9 SIGNALOSOME COMPLEX SUBUNIT 1"/>
    <property type="match status" value="1"/>
</dbReference>
<comment type="similarity">
    <text evidence="3">Belongs to the CSN1 family.</text>
</comment>
<keyword evidence="6" id="KW-0539">Nucleus</keyword>
<dbReference type="EMBL" id="ASPP01019612">
    <property type="protein sequence ID" value="ETO14960.1"/>
    <property type="molecule type" value="Genomic_DNA"/>
</dbReference>
<sequence length="339" mass="38087">MYYCLDAYSDAKSRSKALAALGLALLRQGRYDNAVSHFVDCDYSIHGQWPEALSGHDIALYGGLCALASLSRANLKKKNFAFLVLTHKGEGVNFFFFLKSQIVLDNEHFKRFLELRPTVSKLVRGFYDNEYGIVMSGLNALKKELIVCFCVHVVFVSEKGGWFIHIYAKKKKTTWANKIHFVPMWNDKFFFFKKKSPYSAMDMKKMAKAFNVSLPEMEQELSTCVSDGHIQAKIDSHSKIVYASLQNKRNKLFDEVLQLGDEFATEMRGVLLRMSLQENNVVVSQTREMLQEMEMMGETDDPKNGLVGAMAGMGRRVLGFGPGGPSRGGGAGGKQPRRG</sequence>
<dbReference type="GO" id="GO:0005737">
    <property type="term" value="C:cytoplasm"/>
    <property type="evidence" value="ECO:0007669"/>
    <property type="project" value="UniProtKB-SubCell"/>
</dbReference>
<dbReference type="OrthoDB" id="422427at2759"/>
<dbReference type="InterPro" id="IPR036390">
    <property type="entry name" value="WH_DNA-bd_sf"/>
</dbReference>
<evidence type="ECO:0000313" key="10">
    <source>
        <dbReference type="Proteomes" id="UP000023152"/>
    </source>
</evidence>
<dbReference type="OMA" id="ICANDWA"/>
<evidence type="ECO:0000313" key="9">
    <source>
        <dbReference type="EMBL" id="ETO14960.1"/>
    </source>
</evidence>
<dbReference type="SMART" id="SM00088">
    <property type="entry name" value="PINT"/>
    <property type="match status" value="1"/>
</dbReference>
<feature type="domain" description="PCI" evidence="8">
    <location>
        <begin position="174"/>
        <end position="260"/>
    </location>
</feature>
<dbReference type="AlphaFoldDB" id="X6MPG1"/>
<evidence type="ECO:0000256" key="3">
    <source>
        <dbReference type="ARBA" id="ARBA00008793"/>
    </source>
</evidence>
<dbReference type="GO" id="GO:0008180">
    <property type="term" value="C:COP9 signalosome"/>
    <property type="evidence" value="ECO:0007669"/>
    <property type="project" value="UniProtKB-KW"/>
</dbReference>
<evidence type="ECO:0000256" key="6">
    <source>
        <dbReference type="ARBA" id="ARBA00023242"/>
    </source>
</evidence>
<reference evidence="9 10" key="1">
    <citation type="journal article" date="2013" name="Curr. Biol.">
        <title>The Genome of the Foraminiferan Reticulomyxa filosa.</title>
        <authorList>
            <person name="Glockner G."/>
            <person name="Hulsmann N."/>
            <person name="Schleicher M."/>
            <person name="Noegel A.A."/>
            <person name="Eichinger L."/>
            <person name="Gallinger C."/>
            <person name="Pawlowski J."/>
            <person name="Sierra R."/>
            <person name="Euteneuer U."/>
            <person name="Pillet L."/>
            <person name="Moustafa A."/>
            <person name="Platzer M."/>
            <person name="Groth M."/>
            <person name="Szafranski K."/>
            <person name="Schliwa M."/>
        </authorList>
    </citation>
    <scope>NUCLEOTIDE SEQUENCE [LARGE SCALE GENOMIC DNA]</scope>
</reference>
<accession>X6MPG1</accession>
<proteinExistence type="inferred from homology"/>
<evidence type="ECO:0000259" key="8">
    <source>
        <dbReference type="SMART" id="SM00088"/>
    </source>
</evidence>
<evidence type="ECO:0000256" key="7">
    <source>
        <dbReference type="SAM" id="MobiDB-lite"/>
    </source>
</evidence>
<dbReference type="InterPro" id="IPR019585">
    <property type="entry name" value="Rpn7/CSN1"/>
</dbReference>
<comment type="subcellular location">
    <subcellularLocation>
        <location evidence="2">Cytoplasm</location>
    </subcellularLocation>
    <subcellularLocation>
        <location evidence="1">Nucleus</location>
    </subcellularLocation>
</comment>
<dbReference type="Gene3D" id="1.25.40.570">
    <property type="match status" value="1"/>
</dbReference>
<dbReference type="Pfam" id="PF01399">
    <property type="entry name" value="PCI"/>
    <property type="match status" value="1"/>
</dbReference>
<evidence type="ECO:0000256" key="5">
    <source>
        <dbReference type="ARBA" id="ARBA00022790"/>
    </source>
</evidence>
<comment type="caution">
    <text evidence="9">The sequence shown here is derived from an EMBL/GenBank/DDBJ whole genome shotgun (WGS) entry which is preliminary data.</text>
</comment>
<dbReference type="Proteomes" id="UP000023152">
    <property type="component" value="Unassembled WGS sequence"/>
</dbReference>
<keyword evidence="5" id="KW-0736">Signalosome</keyword>
<protein>
    <submittedName>
        <fullName evidence="9">COP9 signalosome complex subunit</fullName>
    </submittedName>
</protein>
<dbReference type="InterPro" id="IPR045135">
    <property type="entry name" value="Rpn7_N"/>
</dbReference>
<evidence type="ECO:0000256" key="4">
    <source>
        <dbReference type="ARBA" id="ARBA00022490"/>
    </source>
</evidence>
<feature type="compositionally biased region" description="Gly residues" evidence="7">
    <location>
        <begin position="320"/>
        <end position="333"/>
    </location>
</feature>
<gene>
    <name evidence="9" type="ORF">RFI_22408</name>
</gene>
<organism evidence="9 10">
    <name type="scientific">Reticulomyxa filosa</name>
    <dbReference type="NCBI Taxonomy" id="46433"/>
    <lineage>
        <taxon>Eukaryota</taxon>
        <taxon>Sar</taxon>
        <taxon>Rhizaria</taxon>
        <taxon>Retaria</taxon>
        <taxon>Foraminifera</taxon>
        <taxon>Monothalamids</taxon>
        <taxon>Reticulomyxidae</taxon>
        <taxon>Reticulomyxa</taxon>
    </lineage>
</organism>
<feature type="region of interest" description="Disordered" evidence="7">
    <location>
        <begin position="318"/>
        <end position="339"/>
    </location>
</feature>
<keyword evidence="10" id="KW-1185">Reference proteome</keyword>
<evidence type="ECO:0000256" key="2">
    <source>
        <dbReference type="ARBA" id="ARBA00004496"/>
    </source>
</evidence>
<dbReference type="SUPFAM" id="SSF46785">
    <property type="entry name" value="Winged helix' DNA-binding domain"/>
    <property type="match status" value="1"/>
</dbReference>
<name>X6MPG1_RETFI</name>
<dbReference type="PANTHER" id="PTHR14145">
    <property type="entry name" value="26S PROTESOME SUBUNIT 6"/>
    <property type="match status" value="1"/>
</dbReference>
<keyword evidence="4" id="KW-0963">Cytoplasm</keyword>
<evidence type="ECO:0000256" key="1">
    <source>
        <dbReference type="ARBA" id="ARBA00004123"/>
    </source>
</evidence>
<dbReference type="InterPro" id="IPR000717">
    <property type="entry name" value="PCI_dom"/>
</dbReference>